<feature type="active site" evidence="9">
    <location>
        <position position="290"/>
    </location>
</feature>
<gene>
    <name evidence="9" type="primary">xerC</name>
    <name evidence="12" type="ORF">SRAA_2018</name>
</gene>
<keyword evidence="6 9" id="KW-0238">DNA-binding</keyword>
<dbReference type="GO" id="GO:0003677">
    <property type="term" value="F:DNA binding"/>
    <property type="evidence" value="ECO:0007669"/>
    <property type="project" value="UniProtKB-UniRule"/>
</dbReference>
<evidence type="ECO:0000313" key="12">
    <source>
        <dbReference type="EMBL" id="BAO81872.1"/>
    </source>
</evidence>
<comment type="similarity">
    <text evidence="9">Belongs to the 'phage' integrase family. XerC subfamily.</text>
</comment>
<evidence type="ECO:0000256" key="2">
    <source>
        <dbReference type="ARBA" id="ARBA00022490"/>
    </source>
</evidence>
<comment type="subunit">
    <text evidence="9">Forms a cyclic heterotetrameric complex composed of two molecules of XerC and two molecules of XerD.</text>
</comment>
<keyword evidence="3 9" id="KW-0132">Cell division</keyword>
<evidence type="ECO:0000256" key="3">
    <source>
        <dbReference type="ARBA" id="ARBA00022618"/>
    </source>
</evidence>
<dbReference type="SUPFAM" id="SSF56349">
    <property type="entry name" value="DNA breaking-rejoining enzymes"/>
    <property type="match status" value="1"/>
</dbReference>
<feature type="active site" evidence="9">
    <location>
        <position position="189"/>
    </location>
</feature>
<keyword evidence="5 9" id="KW-0229">DNA integration</keyword>
<name>A0A060NJU9_9BURK</name>
<evidence type="ECO:0000256" key="7">
    <source>
        <dbReference type="ARBA" id="ARBA00023172"/>
    </source>
</evidence>
<sequence length="351" mass="37574">MVARQLPAHSPPAPTLDAADADWLARYLRHIRVEKRLAPRTQALYALHLQGLAQRCAAEGLRWTSVRPAHARRWAAQLRGAGRQPRGIALVLSCWRGFFTWLGRQGVLSAHPLQAVRAPKATQPLPKALDVHDALRLAAHLPQPPTATHSAHVAGSASAASSPVAATPDDWLALQTHCLVELLYGSGLRISEALGLDVRPSAAALGWVDAQAGEVQVLGKGGKRRTVPVGGPALQALALWLAARQQAWPAATEAALFVGARGARLTPQVARRQLQALAASAGLAGRVHPHMLRHSFASHVLQSSADLRAVQELLGHASITSTQIYTRLDFQHLSRAYEAAHPRARKSGHGT</sequence>
<evidence type="ECO:0000256" key="4">
    <source>
        <dbReference type="ARBA" id="ARBA00022829"/>
    </source>
</evidence>
<dbReference type="Proteomes" id="UP000067461">
    <property type="component" value="Chromosome"/>
</dbReference>
<dbReference type="GO" id="GO:0009037">
    <property type="term" value="F:tyrosine-based site-specific recombinase activity"/>
    <property type="evidence" value="ECO:0007669"/>
    <property type="project" value="UniProtKB-UniRule"/>
</dbReference>
<dbReference type="HOGENOM" id="CLU_027562_9_0_4"/>
<dbReference type="GO" id="GO:0005737">
    <property type="term" value="C:cytoplasm"/>
    <property type="evidence" value="ECO:0007669"/>
    <property type="project" value="UniProtKB-SubCell"/>
</dbReference>
<comment type="function">
    <text evidence="9">Site-specific tyrosine recombinase, which acts by catalyzing the cutting and rejoining of the recombining DNA molecules. The XerC-XerD complex is essential to convert dimers of the bacterial chromosome into monomers to permit their segregation at cell division. It also contributes to the segregational stability of plasmids.</text>
</comment>
<dbReference type="Gene3D" id="1.10.443.10">
    <property type="entry name" value="Intergrase catalytic core"/>
    <property type="match status" value="1"/>
</dbReference>
<dbReference type="InterPro" id="IPR044068">
    <property type="entry name" value="CB"/>
</dbReference>
<feature type="active site" evidence="9">
    <location>
        <position position="316"/>
    </location>
</feature>
<dbReference type="PANTHER" id="PTHR30349">
    <property type="entry name" value="PHAGE INTEGRASE-RELATED"/>
    <property type="match status" value="1"/>
</dbReference>
<feature type="domain" description="Core-binding (CB)" evidence="11">
    <location>
        <begin position="18"/>
        <end position="103"/>
    </location>
</feature>
<dbReference type="Pfam" id="PF02899">
    <property type="entry name" value="Phage_int_SAM_1"/>
    <property type="match status" value="1"/>
</dbReference>
<protein>
    <recommendedName>
        <fullName evidence="9">Tyrosine recombinase XerC</fullName>
    </recommendedName>
</protein>
<dbReference type="KEGG" id="cbaa:SRAA_2018"/>
<dbReference type="OrthoDB" id="9801717at2"/>
<dbReference type="STRING" id="1458425.SRAA_2018"/>
<dbReference type="GO" id="GO:0007059">
    <property type="term" value="P:chromosome segregation"/>
    <property type="evidence" value="ECO:0007669"/>
    <property type="project" value="UniProtKB-UniRule"/>
</dbReference>
<evidence type="ECO:0000256" key="9">
    <source>
        <dbReference type="HAMAP-Rule" id="MF_01808"/>
    </source>
</evidence>
<keyword evidence="2 9" id="KW-0963">Cytoplasm</keyword>
<dbReference type="HAMAP" id="MF_01808">
    <property type="entry name" value="Recomb_XerC_XerD"/>
    <property type="match status" value="1"/>
</dbReference>
<dbReference type="PROSITE" id="PS51898">
    <property type="entry name" value="TYR_RECOMBINASE"/>
    <property type="match status" value="1"/>
</dbReference>
<keyword evidence="4 9" id="KW-0159">Chromosome partition</keyword>
<evidence type="ECO:0000256" key="8">
    <source>
        <dbReference type="ARBA" id="ARBA00023306"/>
    </source>
</evidence>
<feature type="domain" description="Tyr recombinase" evidence="10">
    <location>
        <begin position="124"/>
        <end position="338"/>
    </location>
</feature>
<dbReference type="RefSeq" id="WP_045532490.1">
    <property type="nucleotide sequence ID" value="NZ_AP014568.1"/>
</dbReference>
<keyword evidence="7 9" id="KW-0233">DNA recombination</keyword>
<dbReference type="InterPro" id="IPR023009">
    <property type="entry name" value="Tyrosine_recombinase_XerC/XerD"/>
</dbReference>
<dbReference type="PANTHER" id="PTHR30349:SF81">
    <property type="entry name" value="TYROSINE RECOMBINASE XERC"/>
    <property type="match status" value="1"/>
</dbReference>
<dbReference type="InterPro" id="IPR004107">
    <property type="entry name" value="Integrase_SAM-like_N"/>
</dbReference>
<dbReference type="GO" id="GO:0006313">
    <property type="term" value="P:DNA transposition"/>
    <property type="evidence" value="ECO:0007669"/>
    <property type="project" value="UniProtKB-UniRule"/>
</dbReference>
<dbReference type="InterPro" id="IPR002104">
    <property type="entry name" value="Integrase_catalytic"/>
</dbReference>
<keyword evidence="8 9" id="KW-0131">Cell cycle</keyword>
<evidence type="ECO:0000256" key="5">
    <source>
        <dbReference type="ARBA" id="ARBA00022908"/>
    </source>
</evidence>
<accession>A0A060NJU9</accession>
<proteinExistence type="inferred from homology"/>
<reference evidence="12 13" key="1">
    <citation type="journal article" date="2014" name="Nat. Commun.">
        <title>Physiological and genomic features of highly alkaliphilic hydrogen-utilizing Betaproteobacteria from a continental serpentinizing site.</title>
        <authorList>
            <person name="Suzuki S."/>
            <person name="Kuenen J.G."/>
            <person name="Schipper K."/>
            <person name="van der Velde S."/>
            <person name="Ishii S."/>
            <person name="Wu A."/>
            <person name="Sorokin D.Y."/>
            <person name="Tenney A."/>
            <person name="Meng X.Y."/>
            <person name="Morrill P.L."/>
            <person name="Kamagata Y."/>
            <person name="Muyzer G."/>
            <person name="Nealson K.H."/>
        </authorList>
    </citation>
    <scope>NUCLEOTIDE SEQUENCE [LARGE SCALE GENOMIC DNA]</scope>
    <source>
        <strain evidence="12 13">A1</strain>
    </source>
</reference>
<feature type="active site" evidence="9">
    <location>
        <position position="220"/>
    </location>
</feature>
<dbReference type="GO" id="GO:0051301">
    <property type="term" value="P:cell division"/>
    <property type="evidence" value="ECO:0007669"/>
    <property type="project" value="UniProtKB-KW"/>
</dbReference>
<feature type="active site" evidence="9">
    <location>
        <position position="293"/>
    </location>
</feature>
<dbReference type="InterPro" id="IPR050090">
    <property type="entry name" value="Tyrosine_recombinase_XerCD"/>
</dbReference>
<keyword evidence="13" id="KW-1185">Reference proteome</keyword>
<dbReference type="Pfam" id="PF00589">
    <property type="entry name" value="Phage_integrase"/>
    <property type="match status" value="1"/>
</dbReference>
<dbReference type="InterPro" id="IPR010998">
    <property type="entry name" value="Integrase_recombinase_N"/>
</dbReference>
<dbReference type="Gene3D" id="1.10.150.130">
    <property type="match status" value="1"/>
</dbReference>
<comment type="subcellular location">
    <subcellularLocation>
        <location evidence="1 9">Cytoplasm</location>
    </subcellularLocation>
</comment>
<evidence type="ECO:0000259" key="11">
    <source>
        <dbReference type="PROSITE" id="PS51900"/>
    </source>
</evidence>
<evidence type="ECO:0000313" key="13">
    <source>
        <dbReference type="Proteomes" id="UP000067461"/>
    </source>
</evidence>
<organism evidence="12 13">
    <name type="scientific">Serpentinimonas raichei</name>
    <dbReference type="NCBI Taxonomy" id="1458425"/>
    <lineage>
        <taxon>Bacteria</taxon>
        <taxon>Pseudomonadati</taxon>
        <taxon>Pseudomonadota</taxon>
        <taxon>Betaproteobacteria</taxon>
        <taxon>Burkholderiales</taxon>
        <taxon>Comamonadaceae</taxon>
        <taxon>Serpentinimonas</taxon>
    </lineage>
</organism>
<evidence type="ECO:0000256" key="6">
    <source>
        <dbReference type="ARBA" id="ARBA00023125"/>
    </source>
</evidence>
<evidence type="ECO:0000256" key="1">
    <source>
        <dbReference type="ARBA" id="ARBA00004496"/>
    </source>
</evidence>
<evidence type="ECO:0000259" key="10">
    <source>
        <dbReference type="PROSITE" id="PS51898"/>
    </source>
</evidence>
<feature type="active site" description="O-(3'-phospho-DNA)-tyrosine intermediate" evidence="9">
    <location>
        <position position="325"/>
    </location>
</feature>
<dbReference type="InterPro" id="IPR013762">
    <property type="entry name" value="Integrase-like_cat_sf"/>
</dbReference>
<dbReference type="InterPro" id="IPR011010">
    <property type="entry name" value="DNA_brk_join_enz"/>
</dbReference>
<dbReference type="AlphaFoldDB" id="A0A060NJU9"/>
<dbReference type="EMBL" id="AP014568">
    <property type="protein sequence ID" value="BAO81872.1"/>
    <property type="molecule type" value="Genomic_DNA"/>
</dbReference>
<dbReference type="PROSITE" id="PS51900">
    <property type="entry name" value="CB"/>
    <property type="match status" value="1"/>
</dbReference>